<evidence type="ECO:0000313" key="1">
    <source>
        <dbReference type="EMBL" id="VEV95450.1"/>
    </source>
</evidence>
<reference evidence="1" key="1">
    <citation type="submission" date="2019-02" db="EMBL/GenBank/DDBJ databases">
        <authorList>
            <consortium name="Genoscope - CEA"/>
            <person name="William W."/>
        </authorList>
    </citation>
    <scope>NUCLEOTIDE SEQUENCE [LARGE SCALE GENOMIC DNA]</scope>
    <source>
        <strain evidence="1">YSy11</strain>
    </source>
</reference>
<accession>A0A653E0Y9</accession>
<gene>
    <name evidence="1" type="ORF">PMYSY11_0403</name>
</gene>
<sequence>MLLNFSPLYIDNIHIKTPGFQSKGKY</sequence>
<name>A0A653E0Y9_9PSED</name>
<dbReference type="EMBL" id="LR215729">
    <property type="protein sequence ID" value="VEV95450.1"/>
    <property type="molecule type" value="Genomic_DNA"/>
</dbReference>
<protein>
    <submittedName>
        <fullName evidence="1">Uncharacterized protein</fullName>
    </submittedName>
</protein>
<dbReference type="AlphaFoldDB" id="A0A653E0Y9"/>
<organism evidence="1">
    <name type="scientific">Pseudomonas marincola</name>
    <dbReference type="NCBI Taxonomy" id="437900"/>
    <lineage>
        <taxon>Bacteria</taxon>
        <taxon>Pseudomonadati</taxon>
        <taxon>Pseudomonadota</taxon>
        <taxon>Gammaproteobacteria</taxon>
        <taxon>Pseudomonadales</taxon>
        <taxon>Pseudomonadaceae</taxon>
        <taxon>Pseudomonas</taxon>
    </lineage>
</organism>
<proteinExistence type="predicted"/>